<feature type="domain" description="Low-salt glycan biosynthesis hexosyltransferase Agl6 C-terminal transmembrane region" evidence="3">
    <location>
        <begin position="270"/>
        <end position="357"/>
    </location>
</feature>
<feature type="transmembrane region" description="Helical" evidence="1">
    <location>
        <begin position="334"/>
        <end position="359"/>
    </location>
</feature>
<dbReference type="Pfam" id="PF00535">
    <property type="entry name" value="Glycos_transf_2"/>
    <property type="match status" value="1"/>
</dbReference>
<dbReference type="RefSeq" id="WP_010877835.1">
    <property type="nucleotide sequence ID" value="NZ_FJNF01000063.1"/>
</dbReference>
<dbReference type="PATRIC" id="fig|2234.6.peg.943"/>
<evidence type="ECO:0000313" key="4">
    <source>
        <dbReference type="EMBL" id="KUJ92712.1"/>
    </source>
</evidence>
<feature type="transmembrane region" description="Helical" evidence="1">
    <location>
        <begin position="294"/>
        <end position="314"/>
    </location>
</feature>
<dbReference type="InterPro" id="IPR029044">
    <property type="entry name" value="Nucleotide-diphossugar_trans"/>
</dbReference>
<evidence type="ECO:0000259" key="2">
    <source>
        <dbReference type="Pfam" id="PF00535"/>
    </source>
</evidence>
<evidence type="ECO:0000256" key="1">
    <source>
        <dbReference type="SAM" id="Phobius"/>
    </source>
</evidence>
<dbReference type="SUPFAM" id="SSF53448">
    <property type="entry name" value="Nucleotide-diphospho-sugar transferases"/>
    <property type="match status" value="1"/>
</dbReference>
<dbReference type="GeneID" id="1483542"/>
<dbReference type="InterPro" id="IPR050256">
    <property type="entry name" value="Glycosyltransferase_2"/>
</dbReference>
<name>A0A101DZM0_ARCFL</name>
<dbReference type="PANTHER" id="PTHR48090">
    <property type="entry name" value="UNDECAPRENYL-PHOSPHATE 4-DEOXY-4-FORMAMIDO-L-ARABINOSE TRANSFERASE-RELATED"/>
    <property type="match status" value="1"/>
</dbReference>
<dbReference type="PANTHER" id="PTHR48090:SF7">
    <property type="entry name" value="RFBJ PROTEIN"/>
    <property type="match status" value="1"/>
</dbReference>
<reference evidence="5" key="1">
    <citation type="journal article" date="2015" name="MBio">
        <title>Genome-resolved metagenomic analysis reveals roles for candidate phyla and other microbial community members in biogeochemical transformations in oil reservoirs.</title>
        <authorList>
            <person name="Hu P."/>
            <person name="Tom L."/>
            <person name="Singh A."/>
            <person name="Thomas B.C."/>
            <person name="Baker B.J."/>
            <person name="Piceno Y.M."/>
            <person name="Andersen G.L."/>
            <person name="Banfield J.F."/>
        </authorList>
    </citation>
    <scope>NUCLEOTIDE SEQUENCE [LARGE SCALE GENOMIC DNA]</scope>
    <source>
        <strain evidence="5">49_2300</strain>
        <strain evidence="4">49_95</strain>
    </source>
</reference>
<proteinExistence type="predicted"/>
<gene>
    <name evidence="4" type="ORF">XD40_2102</name>
    <name evidence="5" type="ORF">XD48_1876</name>
</gene>
<dbReference type="EMBL" id="LGEQ01000055">
    <property type="protein sequence ID" value="KUJ92712.1"/>
    <property type="molecule type" value="Genomic_DNA"/>
</dbReference>
<evidence type="ECO:0000313" key="7">
    <source>
        <dbReference type="Proteomes" id="UP000054307"/>
    </source>
</evidence>
<evidence type="ECO:0000313" key="6">
    <source>
        <dbReference type="Proteomes" id="UP000054015"/>
    </source>
</evidence>
<protein>
    <submittedName>
        <fullName evidence="5">Dolichol-P-glucose synthetase, putative</fullName>
    </submittedName>
</protein>
<feature type="transmembrane region" description="Helical" evidence="1">
    <location>
        <begin position="211"/>
        <end position="238"/>
    </location>
</feature>
<keyword evidence="1" id="KW-0472">Membrane</keyword>
<dbReference type="InterPro" id="IPR058718">
    <property type="entry name" value="Agl6_TM_C"/>
</dbReference>
<dbReference type="EMBL" id="LGEX01000070">
    <property type="protein sequence ID" value="KUK05896.1"/>
    <property type="molecule type" value="Genomic_DNA"/>
</dbReference>
<evidence type="ECO:0000313" key="5">
    <source>
        <dbReference type="EMBL" id="KUK05896.1"/>
    </source>
</evidence>
<keyword evidence="1" id="KW-1133">Transmembrane helix</keyword>
<evidence type="ECO:0000259" key="3">
    <source>
        <dbReference type="Pfam" id="PF26629"/>
    </source>
</evidence>
<dbReference type="Gene3D" id="3.90.550.10">
    <property type="entry name" value="Spore Coat Polysaccharide Biosynthesis Protein SpsA, Chain A"/>
    <property type="match status" value="1"/>
</dbReference>
<dbReference type="Proteomes" id="UP000054015">
    <property type="component" value="Unassembled WGS sequence"/>
</dbReference>
<dbReference type="AlphaFoldDB" id="A0A101DZM0"/>
<dbReference type="OMA" id="PAKWFIR"/>
<accession>A0A101DZM0</accession>
<feature type="domain" description="Glycosyltransferase 2-like" evidence="2">
    <location>
        <begin position="3"/>
        <end position="158"/>
    </location>
</feature>
<dbReference type="CDD" id="cd04179">
    <property type="entry name" value="DPM_DPG-synthase_like"/>
    <property type="match status" value="1"/>
</dbReference>
<dbReference type="Pfam" id="PF26629">
    <property type="entry name" value="GT2_TM_C"/>
    <property type="match status" value="1"/>
</dbReference>
<feature type="transmembrane region" description="Helical" evidence="1">
    <location>
        <begin position="250"/>
        <end position="273"/>
    </location>
</feature>
<comment type="caution">
    <text evidence="5">The sequence shown here is derived from an EMBL/GenBank/DDBJ whole genome shotgun (WGS) entry which is preliminary data.</text>
</comment>
<reference evidence="6 7" key="2">
    <citation type="journal article" date="2015" name="MBio">
        <title>Genome-Resolved Metagenomic Analysis Reveals Roles for Candidate Phyla and Other Microbial Community Members in Biogeochemical Transformations in Oil Reservoirs.</title>
        <authorList>
            <person name="Hu P."/>
            <person name="Tom L."/>
            <person name="Singh A."/>
            <person name="Thomas B.C."/>
            <person name="Baker B.J."/>
            <person name="Piceno Y.M."/>
            <person name="Andersen G.L."/>
            <person name="Banfield J.F."/>
        </authorList>
    </citation>
    <scope>NUCLEOTIDE SEQUENCE [LARGE SCALE GENOMIC DNA]</scope>
</reference>
<dbReference type="InterPro" id="IPR001173">
    <property type="entry name" value="Glyco_trans_2-like"/>
</dbReference>
<sequence length="371" mass="41284">MITVVLPTKNEEKAIEEIVKKCLVVGVKEIIVVDDSTDSTPEIAEKLGCRVIKNVKGYGNAYLEGLKHASGDIIVLMDADGTYDPAEIPKLVEPILRDEADVVIGSRFKGKIMPGAMPWHHKYLGNPLLTKLTNFLFGTGFSDVHSGFRAIKKSSLSQLDLKCPGMEFATEFVLKTTMSGLRLLEVPVTYYPRKGDSKLRSFRDGWRHLRLILATSPGHVFLIPSIFLTLIGVAVMTYVLTFEPIRTHTLILGTLLTLIGIQTFFFGVSGKLYSRQIGFRRDDRITSFFSRYSTIEGLMLAGLAILALGFYLGYRIVSFWLAKGFGSLDEFNDAILSMLLIFSGFQIILSSLFLSMFLLNESNGEKVILKS</sequence>
<keyword evidence="1" id="KW-0812">Transmembrane</keyword>
<organism evidence="5 6">
    <name type="scientific">Archaeoglobus fulgidus</name>
    <dbReference type="NCBI Taxonomy" id="2234"/>
    <lineage>
        <taxon>Archaea</taxon>
        <taxon>Methanobacteriati</taxon>
        <taxon>Methanobacteriota</taxon>
        <taxon>Archaeoglobi</taxon>
        <taxon>Archaeoglobales</taxon>
        <taxon>Archaeoglobaceae</taxon>
        <taxon>Archaeoglobus</taxon>
    </lineage>
</organism>
<dbReference type="Proteomes" id="UP000054307">
    <property type="component" value="Unassembled WGS sequence"/>
</dbReference>
<dbReference type="FunFam" id="3.90.550.10:FF:000129">
    <property type="entry name" value="Glycosyltransferase family 2 protein"/>
    <property type="match status" value="1"/>
</dbReference>